<feature type="region of interest" description="Disordered" evidence="1">
    <location>
        <begin position="68"/>
        <end position="93"/>
    </location>
</feature>
<evidence type="ECO:0000313" key="2">
    <source>
        <dbReference type="EMBL" id="MBA4666144.1"/>
    </source>
</evidence>
<organism evidence="2">
    <name type="scientific">Opuntia streptacantha</name>
    <name type="common">Prickly pear cactus</name>
    <name type="synonym">Opuntia cardona</name>
    <dbReference type="NCBI Taxonomy" id="393608"/>
    <lineage>
        <taxon>Eukaryota</taxon>
        <taxon>Viridiplantae</taxon>
        <taxon>Streptophyta</taxon>
        <taxon>Embryophyta</taxon>
        <taxon>Tracheophyta</taxon>
        <taxon>Spermatophyta</taxon>
        <taxon>Magnoliopsida</taxon>
        <taxon>eudicotyledons</taxon>
        <taxon>Gunneridae</taxon>
        <taxon>Pentapetalae</taxon>
        <taxon>Caryophyllales</taxon>
        <taxon>Cactineae</taxon>
        <taxon>Cactaceae</taxon>
        <taxon>Opuntioideae</taxon>
        <taxon>Opuntia</taxon>
    </lineage>
</organism>
<evidence type="ECO:0000256" key="1">
    <source>
        <dbReference type="SAM" id="MobiDB-lite"/>
    </source>
</evidence>
<sequence length="118" mass="12950">MSVVSLNSLRKLSLRCLMQNPWKAVGKFASTPSIMPLCLLDKMVSIGMFSVFSSSRLCNSERNHIQLSSVSSSTTPKANGNTSPSPSKPVARSKVPRYLLFKAILSSPRSGRHPFRKP</sequence>
<proteinExistence type="predicted"/>
<accession>A0A7C9EQX9</accession>
<dbReference type="AlphaFoldDB" id="A0A7C9EQX9"/>
<dbReference type="EMBL" id="GISG01230638">
    <property type="protein sequence ID" value="MBA4666146.1"/>
    <property type="molecule type" value="Transcribed_RNA"/>
</dbReference>
<name>A0A7C9EQX9_OPUST</name>
<protein>
    <submittedName>
        <fullName evidence="2">Uncharacterized protein</fullName>
    </submittedName>
</protein>
<reference evidence="2" key="2">
    <citation type="submission" date="2020-07" db="EMBL/GenBank/DDBJ databases">
        <authorList>
            <person name="Vera ALvarez R."/>
            <person name="Arias-Moreno D.M."/>
            <person name="Jimenez-Jacinto V."/>
            <person name="Jimenez-Bremont J.F."/>
            <person name="Swaminathan K."/>
            <person name="Moose S.P."/>
            <person name="Guerrero-Gonzalez M.L."/>
            <person name="Marino-Ramirez L."/>
            <person name="Landsman D."/>
            <person name="Rodriguez-Kessler M."/>
            <person name="Delgado-Sanchez P."/>
        </authorList>
    </citation>
    <scope>NUCLEOTIDE SEQUENCE</scope>
    <source>
        <tissue evidence="2">Cladode</tissue>
    </source>
</reference>
<dbReference type="EMBL" id="GISG01230634">
    <property type="protein sequence ID" value="MBA4666144.1"/>
    <property type="molecule type" value="Transcribed_RNA"/>
</dbReference>
<reference evidence="2" key="1">
    <citation type="journal article" date="2013" name="J. Plant Res.">
        <title>Effect of fungi and light on seed germination of three Opuntia species from semiarid lands of central Mexico.</title>
        <authorList>
            <person name="Delgado-Sanchez P."/>
            <person name="Jimenez-Bremont J.F."/>
            <person name="Guerrero-Gonzalez Mde L."/>
            <person name="Flores J."/>
        </authorList>
    </citation>
    <scope>NUCLEOTIDE SEQUENCE</scope>
    <source>
        <tissue evidence="2">Cladode</tissue>
    </source>
</reference>
<feature type="compositionally biased region" description="Polar residues" evidence="1">
    <location>
        <begin position="68"/>
        <end position="85"/>
    </location>
</feature>